<reference evidence="2" key="1">
    <citation type="submission" date="2015-07" db="EMBL/GenBank/DDBJ databases">
        <authorList>
            <person name="Rodrigo-Torres Lidia"/>
            <person name="Arahal R.David."/>
        </authorList>
    </citation>
    <scope>NUCLEOTIDE SEQUENCE [LARGE SCALE GENOMIC DNA]</scope>
    <source>
        <strain evidence="2">CECT 5112</strain>
    </source>
</reference>
<protein>
    <submittedName>
        <fullName evidence="1">Uncharacterized protein</fullName>
    </submittedName>
</protein>
<evidence type="ECO:0000313" key="2">
    <source>
        <dbReference type="Proteomes" id="UP000053235"/>
    </source>
</evidence>
<name>A0A0M7ADR1_9HYPH</name>
<accession>A0A0M7ADR1</accession>
<dbReference type="STRING" id="388408.LAX5112_03233"/>
<sequence>MTLRKFRIFLDILRRILSEIAIFLNLAAGTTPVEQTGEDIKPGLPRTYVPSSMLSFQQ</sequence>
<gene>
    <name evidence="1" type="ORF">LAX5112_03233</name>
</gene>
<dbReference type="Proteomes" id="UP000053235">
    <property type="component" value="Unassembled WGS sequence"/>
</dbReference>
<keyword evidence="2" id="KW-1185">Reference proteome</keyword>
<proteinExistence type="predicted"/>
<evidence type="ECO:0000313" key="1">
    <source>
        <dbReference type="EMBL" id="CTQ72582.1"/>
    </source>
</evidence>
<dbReference type="AlphaFoldDB" id="A0A0M7ADR1"/>
<organism evidence="1 2">
    <name type="scientific">Roseibium alexandrii</name>
    <dbReference type="NCBI Taxonomy" id="388408"/>
    <lineage>
        <taxon>Bacteria</taxon>
        <taxon>Pseudomonadati</taxon>
        <taxon>Pseudomonadota</taxon>
        <taxon>Alphaproteobacteria</taxon>
        <taxon>Hyphomicrobiales</taxon>
        <taxon>Stappiaceae</taxon>
        <taxon>Roseibium</taxon>
    </lineage>
</organism>
<dbReference type="EMBL" id="CXWD01000012">
    <property type="protein sequence ID" value="CTQ72582.1"/>
    <property type="molecule type" value="Genomic_DNA"/>
</dbReference>